<comment type="caution">
    <text evidence="6">The sequence shown here is derived from an EMBL/GenBank/DDBJ whole genome shotgun (WGS) entry which is preliminary data.</text>
</comment>
<gene>
    <name evidence="6" type="ORF">EZS27_019041</name>
</gene>
<evidence type="ECO:0000256" key="1">
    <source>
        <dbReference type="ARBA" id="ARBA00022691"/>
    </source>
</evidence>
<feature type="domain" description="Radical SAM core" evidence="5">
    <location>
        <begin position="82"/>
        <end position="312"/>
    </location>
</feature>
<dbReference type="InterPro" id="IPR006638">
    <property type="entry name" value="Elp3/MiaA/NifB-like_rSAM"/>
</dbReference>
<proteinExistence type="predicted"/>
<dbReference type="PANTHER" id="PTHR43273">
    <property type="entry name" value="ANAEROBIC SULFATASE-MATURATING ENZYME HOMOLOG ASLB-RELATED"/>
    <property type="match status" value="1"/>
</dbReference>
<evidence type="ECO:0000259" key="5">
    <source>
        <dbReference type="PROSITE" id="PS51918"/>
    </source>
</evidence>
<dbReference type="SUPFAM" id="SSF102114">
    <property type="entry name" value="Radical SAM enzymes"/>
    <property type="match status" value="1"/>
</dbReference>
<dbReference type="GO" id="GO:0046872">
    <property type="term" value="F:metal ion binding"/>
    <property type="evidence" value="ECO:0007669"/>
    <property type="project" value="UniProtKB-KW"/>
</dbReference>
<dbReference type="InterPro" id="IPR013785">
    <property type="entry name" value="Aldolase_TIM"/>
</dbReference>
<dbReference type="InterPro" id="IPR007197">
    <property type="entry name" value="rSAM"/>
</dbReference>
<dbReference type="InterPro" id="IPR024023">
    <property type="entry name" value="rSAM_paired_HxsB"/>
</dbReference>
<keyword evidence="2" id="KW-0479">Metal-binding</keyword>
<dbReference type="GO" id="GO:0016491">
    <property type="term" value="F:oxidoreductase activity"/>
    <property type="evidence" value="ECO:0007669"/>
    <property type="project" value="UniProtKB-KW"/>
</dbReference>
<dbReference type="SFLD" id="SFLDS00029">
    <property type="entry name" value="Radical_SAM"/>
    <property type="match status" value="1"/>
</dbReference>
<dbReference type="SFLD" id="SFLDG01384">
    <property type="entry name" value="thioether_bond_formation_requi"/>
    <property type="match status" value="1"/>
</dbReference>
<evidence type="ECO:0000256" key="2">
    <source>
        <dbReference type="ARBA" id="ARBA00022723"/>
    </source>
</evidence>
<sequence length="477" mass="55077">MPYQLLPFRFERFNDQEYFITNDVGEFQFLKNADFTDFVNYRLDTKSDIFYNLKSTQIATDTGVEPVIEMLATKFRTKKSILNDFTSLHMVVPTLRCNSNCIYCQVSKKDLCDKGFDMSKSTAKNIVQTIFESPSPVIKIEFQGGEPLTDFEMVQYIIEEAEWKNLFRKKQLEFVICTNISLITPEILKYLKKHKCYISTSLDGPKDLHNINRPLQETEHNHEIFEEKLNLCREFLGKDGVSALMTTTYFSLGRFKEIVDEYVRLGFNSIFLRSLNPYGFAKRDKHKIAYPFDDFIANYKEALDYIIEVNMQGTFFVEGYAELLLTRILTPFATGFVDLQSPAGVGISGVIYDYNGNVYVSDEARMMASVNNHYFKMGNVNENTYQEMFNGKFLHNVIANACTECLPVCSECAYQPFCGADPVRNFSEQGDMVGHRPTSESCKKHKAVIKYLLELIKKNDPKINNVFWSWITKQSIC</sequence>
<dbReference type="SFLD" id="SFLDG01386">
    <property type="entry name" value="main_SPASM_domain-containing"/>
    <property type="match status" value="1"/>
</dbReference>
<name>A0A5J4RFP0_9ZZZZ</name>
<dbReference type="SFLD" id="SFLDG01067">
    <property type="entry name" value="SPASM/twitch_domain_containing"/>
    <property type="match status" value="1"/>
</dbReference>
<reference evidence="6" key="1">
    <citation type="submission" date="2019-03" db="EMBL/GenBank/DDBJ databases">
        <title>Single cell metagenomics reveals metabolic interactions within the superorganism composed of flagellate Streblomastix strix and complex community of Bacteroidetes bacteria on its surface.</title>
        <authorList>
            <person name="Treitli S.C."/>
            <person name="Kolisko M."/>
            <person name="Husnik F."/>
            <person name="Keeling P."/>
            <person name="Hampl V."/>
        </authorList>
    </citation>
    <scope>NUCLEOTIDE SEQUENCE</scope>
    <source>
        <strain evidence="6">STM</strain>
    </source>
</reference>
<keyword evidence="3" id="KW-0408">Iron</keyword>
<accession>A0A5J4RFP0</accession>
<dbReference type="Pfam" id="PF04055">
    <property type="entry name" value="Radical_SAM"/>
    <property type="match status" value="1"/>
</dbReference>
<protein>
    <submittedName>
        <fullName evidence="6">Anaerobic sulfatase-maturating enzyme</fullName>
        <ecNumber evidence="6">1.1.99.-</ecNumber>
    </submittedName>
</protein>
<evidence type="ECO:0000256" key="3">
    <source>
        <dbReference type="ARBA" id="ARBA00023004"/>
    </source>
</evidence>
<evidence type="ECO:0000313" key="6">
    <source>
        <dbReference type="EMBL" id="KAA6332462.1"/>
    </source>
</evidence>
<dbReference type="SMART" id="SM00729">
    <property type="entry name" value="Elp3"/>
    <property type="match status" value="1"/>
</dbReference>
<dbReference type="PANTHER" id="PTHR43273:SF8">
    <property type="entry name" value="RADICAL SAM DOMAIN PROTEIN"/>
    <property type="match status" value="1"/>
</dbReference>
<organism evidence="6">
    <name type="scientific">termite gut metagenome</name>
    <dbReference type="NCBI Taxonomy" id="433724"/>
    <lineage>
        <taxon>unclassified sequences</taxon>
        <taxon>metagenomes</taxon>
        <taxon>organismal metagenomes</taxon>
    </lineage>
</organism>
<dbReference type="AlphaFoldDB" id="A0A5J4RFP0"/>
<dbReference type="InterPro" id="IPR058240">
    <property type="entry name" value="rSAM_sf"/>
</dbReference>
<keyword evidence="1" id="KW-0949">S-adenosyl-L-methionine</keyword>
<keyword evidence="4" id="KW-0411">Iron-sulfur</keyword>
<evidence type="ECO:0000256" key="4">
    <source>
        <dbReference type="ARBA" id="ARBA00023014"/>
    </source>
</evidence>
<dbReference type="NCBIfam" id="TIGR03978">
    <property type="entry name" value="rSAM_paired_1"/>
    <property type="match status" value="1"/>
</dbReference>
<dbReference type="CDD" id="cd01335">
    <property type="entry name" value="Radical_SAM"/>
    <property type="match status" value="1"/>
</dbReference>
<dbReference type="EMBL" id="SNRY01001238">
    <property type="protein sequence ID" value="KAA6332462.1"/>
    <property type="molecule type" value="Genomic_DNA"/>
</dbReference>
<dbReference type="GO" id="GO:0051536">
    <property type="term" value="F:iron-sulfur cluster binding"/>
    <property type="evidence" value="ECO:0007669"/>
    <property type="project" value="UniProtKB-KW"/>
</dbReference>
<keyword evidence="6" id="KW-0560">Oxidoreductase</keyword>
<dbReference type="InterPro" id="IPR023867">
    <property type="entry name" value="Sulphatase_maturase_rSAM"/>
</dbReference>
<dbReference type="PROSITE" id="PS51918">
    <property type="entry name" value="RADICAL_SAM"/>
    <property type="match status" value="1"/>
</dbReference>
<dbReference type="EC" id="1.1.99.-" evidence="6"/>
<dbReference type="Gene3D" id="3.20.20.70">
    <property type="entry name" value="Aldolase class I"/>
    <property type="match status" value="1"/>
</dbReference>